<keyword evidence="3" id="KW-1185">Reference proteome</keyword>
<protein>
    <recommendedName>
        <fullName evidence="4">7TM GPCR serpentine receptor class x (Srx) domain-containing protein</fullName>
    </recommendedName>
</protein>
<evidence type="ECO:0000256" key="1">
    <source>
        <dbReference type="SAM" id="Phobius"/>
    </source>
</evidence>
<proteinExistence type="predicted"/>
<keyword evidence="1" id="KW-0472">Membrane</keyword>
<dbReference type="AlphaFoldDB" id="A0A368H0S0"/>
<keyword evidence="1" id="KW-1133">Transmembrane helix</keyword>
<feature type="transmembrane region" description="Helical" evidence="1">
    <location>
        <begin position="133"/>
        <end position="156"/>
    </location>
</feature>
<keyword evidence="1" id="KW-0812">Transmembrane</keyword>
<feature type="transmembrane region" description="Helical" evidence="1">
    <location>
        <begin position="20"/>
        <end position="45"/>
    </location>
</feature>
<comment type="caution">
    <text evidence="2">The sequence shown here is derived from an EMBL/GenBank/DDBJ whole genome shotgun (WGS) entry which is preliminary data.</text>
</comment>
<name>A0A368H0S0_ANCCA</name>
<feature type="transmembrane region" description="Helical" evidence="1">
    <location>
        <begin position="168"/>
        <end position="187"/>
    </location>
</feature>
<evidence type="ECO:0000313" key="2">
    <source>
        <dbReference type="EMBL" id="RCN49378.1"/>
    </source>
</evidence>
<evidence type="ECO:0000313" key="3">
    <source>
        <dbReference type="Proteomes" id="UP000252519"/>
    </source>
</evidence>
<reference evidence="2 3" key="1">
    <citation type="submission" date="2014-10" db="EMBL/GenBank/DDBJ databases">
        <title>Draft genome of the hookworm Ancylostoma caninum.</title>
        <authorList>
            <person name="Mitreva M."/>
        </authorList>
    </citation>
    <scope>NUCLEOTIDE SEQUENCE [LARGE SCALE GENOMIC DNA]</scope>
    <source>
        <strain evidence="2 3">Baltimore</strain>
    </source>
</reference>
<organism evidence="2 3">
    <name type="scientific">Ancylostoma caninum</name>
    <name type="common">Dog hookworm</name>
    <dbReference type="NCBI Taxonomy" id="29170"/>
    <lineage>
        <taxon>Eukaryota</taxon>
        <taxon>Metazoa</taxon>
        <taxon>Ecdysozoa</taxon>
        <taxon>Nematoda</taxon>
        <taxon>Chromadorea</taxon>
        <taxon>Rhabditida</taxon>
        <taxon>Rhabditina</taxon>
        <taxon>Rhabditomorpha</taxon>
        <taxon>Strongyloidea</taxon>
        <taxon>Ancylostomatidae</taxon>
        <taxon>Ancylostomatinae</taxon>
        <taxon>Ancylostoma</taxon>
    </lineage>
</organism>
<dbReference type="OrthoDB" id="10492528at2759"/>
<gene>
    <name evidence="2" type="ORF">ANCCAN_04630</name>
</gene>
<dbReference type="Proteomes" id="UP000252519">
    <property type="component" value="Unassembled WGS sequence"/>
</dbReference>
<dbReference type="EMBL" id="JOJR01000035">
    <property type="protein sequence ID" value="RCN49378.1"/>
    <property type="molecule type" value="Genomic_DNA"/>
</dbReference>
<evidence type="ECO:0008006" key="4">
    <source>
        <dbReference type="Google" id="ProtNLM"/>
    </source>
</evidence>
<sequence length="215" mass="24641">MDYDYQEEADMWQCVPPAMVQYASNVLAVVCSCGFHSFIIIRIIANYYKLSHYRNFVVAQSAVYILDSVIKFITNKADCGIFTTYALSFISYYPEVMNVLKYCAEAISQLEMTLLAVFNIYRTATIVSPRFEILWYVMVISITTVSYVTTLVSFFINSGELREVSLLLQAVNAIPTIICYVVIRWHFRGIRSSDLVKRMQSKLSLGLVLQVSTRF</sequence>
<accession>A0A368H0S0</accession>